<proteinExistence type="predicted"/>
<name>A0A7C4ASR5_9BACT</name>
<feature type="domain" description="DUF3786" evidence="1">
    <location>
        <begin position="33"/>
        <end position="205"/>
    </location>
</feature>
<evidence type="ECO:0000313" key="2">
    <source>
        <dbReference type="EMBL" id="HGH61741.1"/>
    </source>
</evidence>
<dbReference type="InterPro" id="IPR024264">
    <property type="entry name" value="DUF3786"/>
</dbReference>
<dbReference type="Pfam" id="PF12654">
    <property type="entry name" value="DUF3786"/>
    <property type="match status" value="1"/>
</dbReference>
<sequence length="214" mass="24122">MLNIRDLSRPELPKQDNYEQALRLGLEALERKDPGRVAAKAGCDFTQRTLVVPHLDRSIAFELDSKKFIVRETGEEAPIWLAILALHYLNNADGQPPTGVLKHFREFKEGHFYEPAFNRRTKDILVQAFGNRPELMTKAALKLRGKLLATGDAAAELPYFPYIPITCILWRGDDEFPAEASVLFDETANLYFSAEDMAVAGQMAVLELLKSSRD</sequence>
<dbReference type="EMBL" id="DTGT01000343">
    <property type="protein sequence ID" value="HGH61741.1"/>
    <property type="molecule type" value="Genomic_DNA"/>
</dbReference>
<comment type="caution">
    <text evidence="2">The sequence shown here is derived from an EMBL/GenBank/DDBJ whole genome shotgun (WGS) entry which is preliminary data.</text>
</comment>
<gene>
    <name evidence="2" type="ORF">ENV54_10625</name>
</gene>
<accession>A0A7C4ASR5</accession>
<evidence type="ECO:0000259" key="1">
    <source>
        <dbReference type="Pfam" id="PF12654"/>
    </source>
</evidence>
<protein>
    <submittedName>
        <fullName evidence="2">DUF3786 domain-containing protein</fullName>
    </submittedName>
</protein>
<organism evidence="2">
    <name type="scientific">Desulfomonile tiedjei</name>
    <dbReference type="NCBI Taxonomy" id="2358"/>
    <lineage>
        <taxon>Bacteria</taxon>
        <taxon>Pseudomonadati</taxon>
        <taxon>Thermodesulfobacteriota</taxon>
        <taxon>Desulfomonilia</taxon>
        <taxon>Desulfomonilales</taxon>
        <taxon>Desulfomonilaceae</taxon>
        <taxon>Desulfomonile</taxon>
    </lineage>
</organism>
<reference evidence="2" key="1">
    <citation type="journal article" date="2020" name="mSystems">
        <title>Genome- and Community-Level Interaction Insights into Carbon Utilization and Element Cycling Functions of Hydrothermarchaeota in Hydrothermal Sediment.</title>
        <authorList>
            <person name="Zhou Z."/>
            <person name="Liu Y."/>
            <person name="Xu W."/>
            <person name="Pan J."/>
            <person name="Luo Z.H."/>
            <person name="Li M."/>
        </authorList>
    </citation>
    <scope>NUCLEOTIDE SEQUENCE [LARGE SCALE GENOMIC DNA]</scope>
    <source>
        <strain evidence="2">SpSt-769</strain>
    </source>
</reference>
<dbReference type="AlphaFoldDB" id="A0A7C4ASR5"/>